<organism evidence="3 4">
    <name type="scientific">Biomphalaria glabrata</name>
    <name type="common">Bloodfluke planorb</name>
    <name type="synonym">Freshwater snail</name>
    <dbReference type="NCBI Taxonomy" id="6526"/>
    <lineage>
        <taxon>Eukaryota</taxon>
        <taxon>Metazoa</taxon>
        <taxon>Spiralia</taxon>
        <taxon>Lophotrochozoa</taxon>
        <taxon>Mollusca</taxon>
        <taxon>Gastropoda</taxon>
        <taxon>Heterobranchia</taxon>
        <taxon>Euthyneura</taxon>
        <taxon>Panpulmonata</taxon>
        <taxon>Hygrophila</taxon>
        <taxon>Lymnaeoidea</taxon>
        <taxon>Planorbidae</taxon>
        <taxon>Biomphalaria</taxon>
    </lineage>
</organism>
<dbReference type="EnsemblMetazoa" id="BGLB025868-RD">
    <property type="protein sequence ID" value="BGLB025868-PD"/>
    <property type="gene ID" value="BGLB025868"/>
</dbReference>
<dbReference type="KEGG" id="bgt:106075967"/>
<dbReference type="STRING" id="6526.A0A2C9L1F4"/>
<dbReference type="InterPro" id="IPR020556">
    <property type="entry name" value="Amidase_CS"/>
</dbReference>
<dbReference type="InterPro" id="IPR023631">
    <property type="entry name" value="Amidase_dom"/>
</dbReference>
<evidence type="ECO:0000313" key="3">
    <source>
        <dbReference type="EnsemblMetazoa" id="BGLB025868-PC"/>
    </source>
</evidence>
<name>A0A2C9L1F4_BIOGL</name>
<dbReference type="InterPro" id="IPR036928">
    <property type="entry name" value="AS_sf"/>
</dbReference>
<accession>A0A2C9L1F4</accession>
<sequence length="518" mass="56094">MSYRKYQPPVHRQVTQEEIEVLTNDLKYDCSIDQIQAIKDVANESLQDLSVLDSLCEPIPLVKYPRTPGYRPAPEDRVGNSWAWRCNIQGATSGKLSGKTFAIKDNVSVAGVPMSNGSRLLQGYIPEFDATVVSRILDAGGRILGKSSCDDFCLSAMGFSSVEGYITNPNRPDYRVGGSSGGSGVLVATKQVDMAIAADQGGSIRIPAAWTGTVGLKPTYGLVPYTGLVPIEPTVDHVGPLTRNVTDCALFLEVIAGNDGLDGRQRADVEIPEYSKLLEPGILHKKLGVLQEGLDTCVPETQKSINEFLRNAPLAGLDLANVSVPLHKHGGAIFTGFIAPGANTCFQMGTAGQFLQGFYPTTLEKAVRQGRQCSGSLLAPGIKTFTTIGELLTRRYGNHYYCKSRNLILELTKQYEEALTKCDVIVMPTLTHVSSKITEKKETEVESQLAYIKESTDQIANTVVANMTGHPALTLPLGSLGDGSKDSLMIVGRKYDELTVLQVARALEKIIPERLDTL</sequence>
<gene>
    <name evidence="3" type="primary">106075967</name>
</gene>
<feature type="domain" description="Amidase" evidence="2">
    <location>
        <begin position="90"/>
        <end position="501"/>
    </location>
</feature>
<dbReference type="PANTHER" id="PTHR11895">
    <property type="entry name" value="TRANSAMIDASE"/>
    <property type="match status" value="1"/>
</dbReference>
<dbReference type="VEuPathDB" id="VectorBase:BGLAX_036816"/>
<dbReference type="Gene3D" id="3.90.1300.10">
    <property type="entry name" value="Amidase signature (AS) domain"/>
    <property type="match status" value="1"/>
</dbReference>
<comment type="similarity">
    <text evidence="1">Belongs to the amidase family.</text>
</comment>
<dbReference type="EnsemblMetazoa" id="BGLB025868-RC">
    <property type="protein sequence ID" value="BGLB025868-PC"/>
    <property type="gene ID" value="BGLB025868"/>
</dbReference>
<reference evidence="3" key="1">
    <citation type="submission" date="2020-05" db="UniProtKB">
        <authorList>
            <consortium name="EnsemblMetazoa"/>
        </authorList>
    </citation>
    <scope>IDENTIFICATION</scope>
    <source>
        <strain evidence="3">BB02</strain>
    </source>
</reference>
<dbReference type="EnsemblMetazoa" id="BGLB025868-RA">
    <property type="protein sequence ID" value="BGLB025868-PA"/>
    <property type="gene ID" value="BGLB025868"/>
</dbReference>
<dbReference type="AlphaFoldDB" id="A0A2C9L1F4"/>
<dbReference type="VEuPathDB" id="VectorBase:BGLB025868"/>
<evidence type="ECO:0000313" key="4">
    <source>
        <dbReference type="Proteomes" id="UP000076420"/>
    </source>
</evidence>
<dbReference type="InterPro" id="IPR000120">
    <property type="entry name" value="Amidase"/>
</dbReference>
<evidence type="ECO:0000256" key="1">
    <source>
        <dbReference type="ARBA" id="ARBA00009199"/>
    </source>
</evidence>
<dbReference type="GO" id="GO:0003824">
    <property type="term" value="F:catalytic activity"/>
    <property type="evidence" value="ECO:0007669"/>
    <property type="project" value="InterPro"/>
</dbReference>
<dbReference type="Pfam" id="PF01425">
    <property type="entry name" value="Amidase"/>
    <property type="match status" value="1"/>
</dbReference>
<dbReference type="PANTHER" id="PTHR11895:SF170">
    <property type="entry name" value="AMIDASE"/>
    <property type="match status" value="1"/>
</dbReference>
<dbReference type="SUPFAM" id="SSF75304">
    <property type="entry name" value="Amidase signature (AS) enzymes"/>
    <property type="match status" value="1"/>
</dbReference>
<evidence type="ECO:0000259" key="2">
    <source>
        <dbReference type="Pfam" id="PF01425"/>
    </source>
</evidence>
<dbReference type="OrthoDB" id="421993at2759"/>
<proteinExistence type="inferred from homology"/>
<dbReference type="Proteomes" id="UP000076420">
    <property type="component" value="Unassembled WGS sequence"/>
</dbReference>
<protein>
    <recommendedName>
        <fullName evidence="2">Amidase domain-containing protein</fullName>
    </recommendedName>
</protein>
<dbReference type="EnsemblMetazoa" id="BGLB025868-RB">
    <property type="protein sequence ID" value="BGLB025868-PB"/>
    <property type="gene ID" value="BGLB025868"/>
</dbReference>
<dbReference type="PROSITE" id="PS00571">
    <property type="entry name" value="AMIDASES"/>
    <property type="match status" value="1"/>
</dbReference>